<reference evidence="5" key="1">
    <citation type="submission" date="2017-09" db="EMBL/GenBank/DDBJ databases">
        <title>Metaegenomics of thermophilic ammonia-oxidizing enrichment culture.</title>
        <authorList>
            <person name="Kato S."/>
            <person name="Suzuki K."/>
        </authorList>
    </citation>
    <scope>NUCLEOTIDE SEQUENCE [LARGE SCALE GENOMIC DNA]</scope>
</reference>
<gene>
    <name evidence="4" type="ORF">HRbin17_00147</name>
</gene>
<evidence type="ECO:0000256" key="3">
    <source>
        <dbReference type="ARBA" id="ARBA00024356"/>
    </source>
</evidence>
<dbReference type="EMBL" id="BEHT01000001">
    <property type="protein sequence ID" value="GBC97658.1"/>
    <property type="molecule type" value="Genomic_DNA"/>
</dbReference>
<dbReference type="Gene3D" id="2.115.10.20">
    <property type="entry name" value="Glycosyl hydrolase domain, family 43"/>
    <property type="match status" value="1"/>
</dbReference>
<comment type="similarity">
    <text evidence="3">Belongs to the glycosyl hydrolase 130 family.</text>
</comment>
<protein>
    <submittedName>
        <fullName evidence="4">Beta-1,4-mannooligosaccharide phosphorylase</fullName>
        <ecNumber evidence="4">2.4.1.319</ecNumber>
    </submittedName>
</protein>
<dbReference type="PIRSF" id="PIRSF016202">
    <property type="entry name" value="PH1107"/>
    <property type="match status" value="1"/>
</dbReference>
<dbReference type="PANTHER" id="PTHR34106">
    <property type="entry name" value="GLYCOSIDASE"/>
    <property type="match status" value="1"/>
</dbReference>
<keyword evidence="1 4" id="KW-0328">Glycosyltransferase</keyword>
<evidence type="ECO:0000256" key="2">
    <source>
        <dbReference type="ARBA" id="ARBA00022679"/>
    </source>
</evidence>
<dbReference type="Pfam" id="PF04041">
    <property type="entry name" value="Glyco_hydro_130"/>
    <property type="match status" value="1"/>
</dbReference>
<dbReference type="AlphaFoldDB" id="A0A2H5X8Z2"/>
<dbReference type="SUPFAM" id="SSF75005">
    <property type="entry name" value="Arabinanase/levansucrase/invertase"/>
    <property type="match status" value="1"/>
</dbReference>
<dbReference type="PANTHER" id="PTHR34106:SF5">
    <property type="entry name" value="GLYCOSIDASE"/>
    <property type="match status" value="1"/>
</dbReference>
<dbReference type="CDD" id="cd18615">
    <property type="entry name" value="GH130"/>
    <property type="match status" value="1"/>
</dbReference>
<dbReference type="InterPro" id="IPR007184">
    <property type="entry name" value="Mannoside_phosphorylase"/>
</dbReference>
<comment type="caution">
    <text evidence="4">The sequence shown here is derived from an EMBL/GenBank/DDBJ whole genome shotgun (WGS) entry which is preliminary data.</text>
</comment>
<name>A0A2H5X8Z2_9BACT</name>
<evidence type="ECO:0000313" key="5">
    <source>
        <dbReference type="Proteomes" id="UP000236173"/>
    </source>
</evidence>
<dbReference type="GO" id="GO:0016757">
    <property type="term" value="F:glycosyltransferase activity"/>
    <property type="evidence" value="ECO:0007669"/>
    <property type="project" value="UniProtKB-KW"/>
</dbReference>
<sequence>MMDLFRRHENNPILTVNDLPLPAIAVYNPGVAVVGNEVVLLLRVELADGRSSLYVARSADGVNNWSIDPMPLLAPGDPDSPIAEYEAIGCEDPRLTYLEEFGEWFIAYVAVSDAGPSVALARTRDFRYADRIGVVLPPPNKDAALFPRRINGKWYMLHRPMIGKIEHIWLADSLDLIHWGHPQIVLRERGGTWWDGERVGAGAVPIETPEGWLIIYHGVKEVAHVPNYRLGLALLDLENPQRVIARCRYPVLSPQADYERVGNGLNIVFTCGAFIRGDEVWLYYGAADTCIGLALAKLDDLLTAVREGAL</sequence>
<dbReference type="Proteomes" id="UP000236173">
    <property type="component" value="Unassembled WGS sequence"/>
</dbReference>
<organism evidence="4 5">
    <name type="scientific">Candidatus Fervidibacter japonicus</name>
    <dbReference type="NCBI Taxonomy" id="2035412"/>
    <lineage>
        <taxon>Bacteria</taxon>
        <taxon>Candidatus Fervidibacterota</taxon>
        <taxon>Candidatus Fervidibacter</taxon>
    </lineage>
</organism>
<keyword evidence="2 4" id="KW-0808">Transferase</keyword>
<dbReference type="InterPro" id="IPR023296">
    <property type="entry name" value="Glyco_hydro_beta-prop_sf"/>
</dbReference>
<proteinExistence type="inferred from homology"/>
<evidence type="ECO:0000313" key="4">
    <source>
        <dbReference type="EMBL" id="GBC97658.1"/>
    </source>
</evidence>
<evidence type="ECO:0000256" key="1">
    <source>
        <dbReference type="ARBA" id="ARBA00022676"/>
    </source>
</evidence>
<dbReference type="EC" id="2.4.1.319" evidence="4"/>
<accession>A0A2H5X8Z2</accession>